<keyword evidence="3" id="KW-0201">Cytochrome c-type biogenesis</keyword>
<feature type="transmembrane region" description="Helical" evidence="6">
    <location>
        <begin position="126"/>
        <end position="153"/>
    </location>
</feature>
<evidence type="ECO:0000256" key="2">
    <source>
        <dbReference type="ARBA" id="ARBA00022692"/>
    </source>
</evidence>
<dbReference type="RefSeq" id="WP_014810417.1">
    <property type="nucleotide sequence ID" value="NC_018025.1"/>
</dbReference>
<evidence type="ECO:0000259" key="7">
    <source>
        <dbReference type="Pfam" id="PF01578"/>
    </source>
</evidence>
<keyword evidence="5 6" id="KW-0472">Membrane</keyword>
<dbReference type="OrthoDB" id="9814290at2"/>
<keyword evidence="9" id="KW-1185">Reference proteome</keyword>
<evidence type="ECO:0000256" key="1">
    <source>
        <dbReference type="ARBA" id="ARBA00004141"/>
    </source>
</evidence>
<evidence type="ECO:0000256" key="4">
    <source>
        <dbReference type="ARBA" id="ARBA00022989"/>
    </source>
</evidence>
<gene>
    <name evidence="8" type="ordered locus">Desti_2595</name>
</gene>
<dbReference type="InterPro" id="IPR045062">
    <property type="entry name" value="Cyt_c_biogenesis_CcsA/CcmC"/>
</dbReference>
<feature type="transmembrane region" description="Helical" evidence="6">
    <location>
        <begin position="6"/>
        <end position="27"/>
    </location>
</feature>
<feature type="transmembrane region" description="Helical" evidence="6">
    <location>
        <begin position="92"/>
        <end position="114"/>
    </location>
</feature>
<dbReference type="KEGG" id="dti:Desti_2595"/>
<dbReference type="EMBL" id="CP003360">
    <property type="protein sequence ID" value="AFM25275.1"/>
    <property type="molecule type" value="Genomic_DNA"/>
</dbReference>
<keyword evidence="2 6" id="KW-0812">Transmembrane</keyword>
<evidence type="ECO:0000256" key="6">
    <source>
        <dbReference type="SAM" id="Phobius"/>
    </source>
</evidence>
<evidence type="ECO:0000256" key="3">
    <source>
        <dbReference type="ARBA" id="ARBA00022748"/>
    </source>
</evidence>
<feature type="transmembrane region" description="Helical" evidence="6">
    <location>
        <begin position="68"/>
        <end position="85"/>
    </location>
</feature>
<evidence type="ECO:0000313" key="9">
    <source>
        <dbReference type="Proteomes" id="UP000006055"/>
    </source>
</evidence>
<keyword evidence="4 6" id="KW-1133">Transmembrane helix</keyword>
<comment type="subcellular location">
    <subcellularLocation>
        <location evidence="1">Membrane</location>
        <topology evidence="1">Multi-pass membrane protein</topology>
    </subcellularLocation>
</comment>
<feature type="transmembrane region" description="Helical" evidence="6">
    <location>
        <begin position="243"/>
        <end position="265"/>
    </location>
</feature>
<dbReference type="eggNOG" id="COG0755">
    <property type="taxonomic scope" value="Bacteria"/>
</dbReference>
<dbReference type="AlphaFoldDB" id="I4C6T4"/>
<dbReference type="Pfam" id="PF01578">
    <property type="entry name" value="Cytochrom_C_asm"/>
    <property type="match status" value="1"/>
</dbReference>
<dbReference type="PANTHER" id="PTHR30071:SF1">
    <property type="entry name" value="CYTOCHROME B_B6 PROTEIN-RELATED"/>
    <property type="match status" value="1"/>
</dbReference>
<reference evidence="9" key="1">
    <citation type="submission" date="2012-06" db="EMBL/GenBank/DDBJ databases">
        <title>Complete sequence of chromosome of Desulfomonile tiedjei DSM 6799.</title>
        <authorList>
            <person name="Lucas S."/>
            <person name="Copeland A."/>
            <person name="Lapidus A."/>
            <person name="Glavina del Rio T."/>
            <person name="Dalin E."/>
            <person name="Tice H."/>
            <person name="Bruce D."/>
            <person name="Goodwin L."/>
            <person name="Pitluck S."/>
            <person name="Peters L."/>
            <person name="Ovchinnikova G."/>
            <person name="Zeytun A."/>
            <person name="Lu M."/>
            <person name="Kyrpides N."/>
            <person name="Mavromatis K."/>
            <person name="Ivanova N."/>
            <person name="Brettin T."/>
            <person name="Detter J.C."/>
            <person name="Han C."/>
            <person name="Larimer F."/>
            <person name="Land M."/>
            <person name="Hauser L."/>
            <person name="Markowitz V."/>
            <person name="Cheng J.-F."/>
            <person name="Hugenholtz P."/>
            <person name="Woyke T."/>
            <person name="Wu D."/>
            <person name="Spring S."/>
            <person name="Schroeder M."/>
            <person name="Brambilla E."/>
            <person name="Klenk H.-P."/>
            <person name="Eisen J.A."/>
        </authorList>
    </citation>
    <scope>NUCLEOTIDE SEQUENCE [LARGE SCALE GENOMIC DNA]</scope>
    <source>
        <strain evidence="9">ATCC 49306 / DSM 6799 / DCB-1</strain>
    </source>
</reference>
<feature type="domain" description="Cytochrome c assembly protein" evidence="7">
    <location>
        <begin position="67"/>
        <end position="265"/>
    </location>
</feature>
<name>I4C6T4_DESTA</name>
<dbReference type="PANTHER" id="PTHR30071">
    <property type="entry name" value="HEME EXPORTER PROTEIN C"/>
    <property type="match status" value="1"/>
</dbReference>
<feature type="transmembrane region" description="Helical" evidence="6">
    <location>
        <begin position="218"/>
        <end position="236"/>
    </location>
</feature>
<protein>
    <submittedName>
        <fullName evidence="8">Cytochrome c-type biogenesis protein CcsB</fullName>
    </submittedName>
</protein>
<feature type="transmembrane region" description="Helical" evidence="6">
    <location>
        <begin position="34"/>
        <end position="56"/>
    </location>
</feature>
<dbReference type="STRING" id="706587.Desti_2595"/>
<organism evidence="8 9">
    <name type="scientific">Desulfomonile tiedjei (strain ATCC 49306 / DSM 6799 / DCB-1)</name>
    <dbReference type="NCBI Taxonomy" id="706587"/>
    <lineage>
        <taxon>Bacteria</taxon>
        <taxon>Pseudomonadati</taxon>
        <taxon>Thermodesulfobacteriota</taxon>
        <taxon>Desulfomonilia</taxon>
        <taxon>Desulfomonilales</taxon>
        <taxon>Desulfomonilaceae</taxon>
        <taxon>Desulfomonile</taxon>
    </lineage>
</organism>
<sequence length="283" mass="31523">MDLIFFKIAIVLYLGASLGYLLFLLLSSDTRARVGLWFAVAGFVCHSLSILHRAIFSGFFPLATPFDALSFFAWIIVLLFLIMYYRDHSPIFGSIGVPLALVLMLFGSTLSYQINEPIVPILKSWWLPIHVLLALAGNGIFSIVAIGGLMYIFQERLIKTKKIGRMHKLLPSLNTLDTINRHGLPLGFFLLTLGIISGALWAGSVWGFYWSWDPKETWSLITWFAYAAMVHLRIALGWRGKKAALLAIAGFALVMFTFVGVSALIGGHHAFGPEAFRIRTRGL</sequence>
<dbReference type="InterPro" id="IPR017562">
    <property type="entry name" value="Cyt_c_biogenesis_CcsA"/>
</dbReference>
<evidence type="ECO:0000313" key="8">
    <source>
        <dbReference type="EMBL" id="AFM25275.1"/>
    </source>
</evidence>
<dbReference type="GO" id="GO:0005886">
    <property type="term" value="C:plasma membrane"/>
    <property type="evidence" value="ECO:0007669"/>
    <property type="project" value="TreeGrafter"/>
</dbReference>
<dbReference type="GO" id="GO:0017004">
    <property type="term" value="P:cytochrome complex assembly"/>
    <property type="evidence" value="ECO:0007669"/>
    <property type="project" value="UniProtKB-KW"/>
</dbReference>
<feature type="transmembrane region" description="Helical" evidence="6">
    <location>
        <begin position="188"/>
        <end position="212"/>
    </location>
</feature>
<proteinExistence type="predicted"/>
<dbReference type="GO" id="GO:0020037">
    <property type="term" value="F:heme binding"/>
    <property type="evidence" value="ECO:0007669"/>
    <property type="project" value="InterPro"/>
</dbReference>
<dbReference type="HOGENOM" id="CLU_049710_2_2_7"/>
<dbReference type="InterPro" id="IPR002541">
    <property type="entry name" value="Cyt_c_assembly"/>
</dbReference>
<evidence type="ECO:0000256" key="5">
    <source>
        <dbReference type="ARBA" id="ARBA00023136"/>
    </source>
</evidence>
<dbReference type="NCBIfam" id="TIGR03144">
    <property type="entry name" value="cytochr_II_ccsB"/>
    <property type="match status" value="1"/>
</dbReference>
<accession>I4C6T4</accession>
<dbReference type="Proteomes" id="UP000006055">
    <property type="component" value="Chromosome"/>
</dbReference>